<dbReference type="Proteomes" id="UP000187464">
    <property type="component" value="Chromosome I"/>
</dbReference>
<name>A0A1R3SV36_9BACT</name>
<dbReference type="InterPro" id="IPR036514">
    <property type="entry name" value="SGNH_hydro_sf"/>
</dbReference>
<keyword evidence="3" id="KW-1185">Reference proteome</keyword>
<accession>A0A1R3SV36</accession>
<evidence type="ECO:0000313" key="3">
    <source>
        <dbReference type="Proteomes" id="UP000187464"/>
    </source>
</evidence>
<dbReference type="Pfam" id="PF08885">
    <property type="entry name" value="GSCFA"/>
    <property type="match status" value="1"/>
</dbReference>
<evidence type="ECO:0000313" key="2">
    <source>
        <dbReference type="EMBL" id="SCD19431.1"/>
    </source>
</evidence>
<sequence length="323" mass="38001">MDFRTIINIPVSDIQINHSSRMMLFGSCFSENIGRKLQQSKFRVDVNPFGILYNPFSISTAMQRLLSTKPFLEADLIFNNGLYHSLMHHGQFSAPDKEVCLRNISERFESAVLQIKRANLFLITFGSAYVYQWKESGEIAGNCHKLPARLFHRFRLSVEEITEEWEKLISMLTAMHPDIKLLFTVSPVRHWKEGAHENQISKSILHLAIDNLVQLFPENVRYFPAYEVMIDELRDYRFYDEDMIHPSSFAIDYIWQLFSNTFFSSETIGINKEWEQIRRAMEHRPLYPGTKEHEAFVKDTLRKLETFSRRYPEISCDDIDLPK</sequence>
<feature type="domain" description="GSCFA" evidence="1">
    <location>
        <begin position="22"/>
        <end position="258"/>
    </location>
</feature>
<evidence type="ECO:0000259" key="1">
    <source>
        <dbReference type="Pfam" id="PF08885"/>
    </source>
</evidence>
<proteinExistence type="predicted"/>
<dbReference type="STRING" id="1642647.PSM36_0601"/>
<dbReference type="Gene3D" id="3.40.50.1110">
    <property type="entry name" value="SGNH hydrolase"/>
    <property type="match status" value="1"/>
</dbReference>
<reference evidence="2 3" key="1">
    <citation type="submission" date="2016-08" db="EMBL/GenBank/DDBJ databases">
        <authorList>
            <person name="Seilhamer J.J."/>
        </authorList>
    </citation>
    <scope>NUCLEOTIDE SEQUENCE [LARGE SCALE GENOMIC DNA]</scope>
    <source>
        <strain evidence="2">M3/6</strain>
    </source>
</reference>
<dbReference type="EMBL" id="LT605205">
    <property type="protein sequence ID" value="SCD19431.1"/>
    <property type="molecule type" value="Genomic_DNA"/>
</dbReference>
<dbReference type="KEGG" id="psac:PSM36_0601"/>
<dbReference type="InterPro" id="IPR014982">
    <property type="entry name" value="GSCFA"/>
</dbReference>
<organism evidence="2 3">
    <name type="scientific">Proteiniphilum saccharofermentans</name>
    <dbReference type="NCBI Taxonomy" id="1642647"/>
    <lineage>
        <taxon>Bacteria</taxon>
        <taxon>Pseudomonadati</taxon>
        <taxon>Bacteroidota</taxon>
        <taxon>Bacteroidia</taxon>
        <taxon>Bacteroidales</taxon>
        <taxon>Dysgonomonadaceae</taxon>
        <taxon>Proteiniphilum</taxon>
    </lineage>
</organism>
<dbReference type="AlphaFoldDB" id="A0A1R3SV36"/>
<gene>
    <name evidence="2" type="ORF">PSM36_0601</name>
</gene>
<dbReference type="SUPFAM" id="SSF52266">
    <property type="entry name" value="SGNH hydrolase"/>
    <property type="match status" value="1"/>
</dbReference>
<dbReference type="GO" id="GO:0016788">
    <property type="term" value="F:hydrolase activity, acting on ester bonds"/>
    <property type="evidence" value="ECO:0007669"/>
    <property type="project" value="UniProtKB-ARBA"/>
</dbReference>
<dbReference type="RefSeq" id="WP_076928722.1">
    <property type="nucleotide sequence ID" value="NZ_LT605205.1"/>
</dbReference>
<protein>
    <submittedName>
        <fullName evidence="2">GSCFA family</fullName>
    </submittedName>
</protein>